<dbReference type="GO" id="GO:0050136">
    <property type="term" value="F:NADH dehydrogenase (quinone) (non-electrogenic) activity"/>
    <property type="evidence" value="ECO:0007669"/>
    <property type="project" value="UniProtKB-EC"/>
</dbReference>
<evidence type="ECO:0000313" key="7">
    <source>
        <dbReference type="Proteomes" id="UP001451606"/>
    </source>
</evidence>
<dbReference type="InterPro" id="IPR039428">
    <property type="entry name" value="NUOK/Mnh_C1-like"/>
</dbReference>
<dbReference type="AlphaFoldDB" id="A0AAX4NHB7"/>
<dbReference type="GO" id="GO:0016020">
    <property type="term" value="C:membrane"/>
    <property type="evidence" value="ECO:0007669"/>
    <property type="project" value="UniProtKB-SubCell"/>
</dbReference>
<feature type="transmembrane region" description="Helical" evidence="5">
    <location>
        <begin position="6"/>
        <end position="22"/>
    </location>
</feature>
<sequence>MLILLVAMLSLILFTIGLYGVMTSNIGIKMMISIEILINSGILNMVAVGSYYYSSQPMLMALFSIAIGVVESVIGMSLLSAIYRKFGKISISLLKEIKW</sequence>
<dbReference type="NCBIfam" id="NF004320">
    <property type="entry name" value="PRK05715.1-2"/>
    <property type="match status" value="1"/>
</dbReference>
<proteinExistence type="inferred from homology"/>
<gene>
    <name evidence="6" type="primary">nuoK</name>
    <name evidence="6" type="ORF">OXIME_001151</name>
</gene>
<dbReference type="GeneID" id="95967888"/>
<organism evidence="6 7">
    <name type="scientific">Oxyplasma meridianum</name>
    <dbReference type="NCBI Taxonomy" id="3073602"/>
    <lineage>
        <taxon>Archaea</taxon>
        <taxon>Methanobacteriati</taxon>
        <taxon>Thermoplasmatota</taxon>
        <taxon>Thermoplasmata</taxon>
        <taxon>Thermoplasmatales</taxon>
        <taxon>Thermoplasmataceae</taxon>
        <taxon>Oxyplasma</taxon>
    </lineage>
</organism>
<dbReference type="InterPro" id="IPR001133">
    <property type="entry name" value="NADH_UbQ_OxRdtase_chain4L/K"/>
</dbReference>
<reference evidence="6 7" key="1">
    <citation type="submission" date="2023-09" db="EMBL/GenBank/DDBJ databases">
        <authorList>
            <person name="Golyshina O.V."/>
            <person name="Lunev E.A."/>
            <person name="Bargiela R."/>
            <person name="Gaines M.C."/>
            <person name="Daum B."/>
            <person name="Bale N.J."/>
            <person name="Koenen M."/>
            <person name="Sinninghe Damst J.S."/>
            <person name="Yakimov M."/>
            <person name="Golyshin P.N."/>
        </authorList>
    </citation>
    <scope>NUCLEOTIDE SEQUENCE [LARGE SCALE GENOMIC DNA]</scope>
    <source>
        <strain evidence="6 7">M1</strain>
    </source>
</reference>
<accession>A0AAX4NHB7</accession>
<evidence type="ECO:0000256" key="1">
    <source>
        <dbReference type="ARBA" id="ARBA00004141"/>
    </source>
</evidence>
<feature type="transmembrane region" description="Helical" evidence="5">
    <location>
        <begin position="59"/>
        <end position="83"/>
    </location>
</feature>
<dbReference type="Pfam" id="PF00420">
    <property type="entry name" value="Oxidored_q2"/>
    <property type="match status" value="1"/>
</dbReference>
<evidence type="ECO:0000256" key="2">
    <source>
        <dbReference type="ARBA" id="ARBA00022692"/>
    </source>
</evidence>
<dbReference type="KEGG" id="omr:OXIME_001151"/>
<feature type="transmembrane region" description="Helical" evidence="5">
    <location>
        <begin position="34"/>
        <end position="53"/>
    </location>
</feature>
<keyword evidence="7" id="KW-1185">Reference proteome</keyword>
<name>A0AAX4NHB7_9ARCH</name>
<dbReference type="EMBL" id="CP133772">
    <property type="protein sequence ID" value="WYY00573.1"/>
    <property type="molecule type" value="Genomic_DNA"/>
</dbReference>
<evidence type="ECO:0000313" key="6">
    <source>
        <dbReference type="EMBL" id="WYY00573.1"/>
    </source>
</evidence>
<dbReference type="GO" id="GO:0042773">
    <property type="term" value="P:ATP synthesis coupled electron transport"/>
    <property type="evidence" value="ECO:0007669"/>
    <property type="project" value="InterPro"/>
</dbReference>
<dbReference type="EC" id="1.6.5.9" evidence="6"/>
<dbReference type="Proteomes" id="UP001451606">
    <property type="component" value="Chromosome"/>
</dbReference>
<protein>
    <submittedName>
        <fullName evidence="6">NADH-quinone oxidoreductase subunit NuoK</fullName>
        <ecNumber evidence="6">1.6.5.9</ecNumber>
    </submittedName>
</protein>
<evidence type="ECO:0000256" key="5">
    <source>
        <dbReference type="SAM" id="Phobius"/>
    </source>
</evidence>
<dbReference type="RefSeq" id="WP_393970907.1">
    <property type="nucleotide sequence ID" value="NZ_CP133772.1"/>
</dbReference>
<keyword evidence="3 5" id="KW-1133">Transmembrane helix</keyword>
<evidence type="ECO:0000256" key="4">
    <source>
        <dbReference type="ARBA" id="ARBA00023136"/>
    </source>
</evidence>
<comment type="subcellular location">
    <subcellularLocation>
        <location evidence="1">Membrane</location>
        <topology evidence="1">Multi-pass membrane protein</topology>
    </subcellularLocation>
</comment>
<dbReference type="HAMAP" id="MF_01456">
    <property type="entry name" value="NDH1_NuoK"/>
    <property type="match status" value="1"/>
</dbReference>
<evidence type="ECO:0000256" key="3">
    <source>
        <dbReference type="ARBA" id="ARBA00022989"/>
    </source>
</evidence>
<dbReference type="Gene3D" id="1.10.287.3510">
    <property type="match status" value="1"/>
</dbReference>
<keyword evidence="4 5" id="KW-0472">Membrane</keyword>
<keyword evidence="6" id="KW-0560">Oxidoreductase</keyword>
<keyword evidence="2 5" id="KW-0812">Transmembrane</keyword>